<keyword evidence="3 6" id="KW-0812">Transmembrane</keyword>
<feature type="transmembrane region" description="Helical" evidence="6">
    <location>
        <begin position="74"/>
        <end position="96"/>
    </location>
</feature>
<comment type="caution">
    <text evidence="8">The sequence shown here is derived from an EMBL/GenBank/DDBJ whole genome shotgun (WGS) entry which is preliminary data.</text>
</comment>
<dbReference type="GO" id="GO:0016020">
    <property type="term" value="C:membrane"/>
    <property type="evidence" value="ECO:0007669"/>
    <property type="project" value="UniProtKB-SubCell"/>
</dbReference>
<name>A0A7Y9I2P4_9ACTN</name>
<keyword evidence="9" id="KW-1185">Reference proteome</keyword>
<evidence type="ECO:0000256" key="1">
    <source>
        <dbReference type="ARBA" id="ARBA00004141"/>
    </source>
</evidence>
<protein>
    <submittedName>
        <fullName evidence="8">Cytochrome c biogenesis protein CcdA</fullName>
    </submittedName>
</protein>
<feature type="transmembrane region" description="Helical" evidence="6">
    <location>
        <begin position="153"/>
        <end position="180"/>
    </location>
</feature>
<dbReference type="PANTHER" id="PTHR31272">
    <property type="entry name" value="CYTOCHROME C-TYPE BIOGENESIS PROTEIN HI_1454-RELATED"/>
    <property type="match status" value="1"/>
</dbReference>
<feature type="transmembrane region" description="Helical" evidence="6">
    <location>
        <begin position="245"/>
        <end position="267"/>
    </location>
</feature>
<feature type="transmembrane region" description="Helical" evidence="6">
    <location>
        <begin position="200"/>
        <end position="225"/>
    </location>
</feature>
<dbReference type="Proteomes" id="UP000569914">
    <property type="component" value="Unassembled WGS sequence"/>
</dbReference>
<dbReference type="GO" id="GO:0017004">
    <property type="term" value="P:cytochrome complex assembly"/>
    <property type="evidence" value="ECO:0007669"/>
    <property type="project" value="InterPro"/>
</dbReference>
<dbReference type="Pfam" id="PF02683">
    <property type="entry name" value="DsbD_TM"/>
    <property type="match status" value="1"/>
</dbReference>
<evidence type="ECO:0000256" key="2">
    <source>
        <dbReference type="ARBA" id="ARBA00006143"/>
    </source>
</evidence>
<dbReference type="AlphaFoldDB" id="A0A7Y9I2P4"/>
<sequence>MDIGLLAAFAGGTLALLSPCAALLMPAFFASTIGSGPRLLLHGAVFYVGLLTVLVPVGVGAGALGTLFVTHRQAIVLVASLVLVVLGAAQALGFGFDPARLLPAGADLHAQAASKTGLVKTVLLGAASGIAGFCAGPILGAVLTLAAARGDTLAAGVMLAVYGAGMVLPLLLIAALWQRLGARGRRFLRGRSFTVLGRELHTTSVVTGLLIVGVGVLFWTTNGLVGAPELVPLDAQAWLQENTAILANPILDILAVVLIAGIVLVLWARRRRTHARADAQAGEHRAEQS</sequence>
<dbReference type="PANTHER" id="PTHR31272:SF4">
    <property type="entry name" value="CYTOCHROME C-TYPE BIOGENESIS PROTEIN HI_1454-RELATED"/>
    <property type="match status" value="1"/>
</dbReference>
<dbReference type="InterPro" id="IPR003834">
    <property type="entry name" value="Cyt_c_assmbl_TM_dom"/>
</dbReference>
<feature type="transmembrane region" description="Helical" evidence="6">
    <location>
        <begin position="45"/>
        <end position="68"/>
    </location>
</feature>
<evidence type="ECO:0000256" key="6">
    <source>
        <dbReference type="SAM" id="Phobius"/>
    </source>
</evidence>
<organism evidence="8 9">
    <name type="scientific">Microlunatus parietis</name>
    <dbReference type="NCBI Taxonomy" id="682979"/>
    <lineage>
        <taxon>Bacteria</taxon>
        <taxon>Bacillati</taxon>
        <taxon>Actinomycetota</taxon>
        <taxon>Actinomycetes</taxon>
        <taxon>Propionibacteriales</taxon>
        <taxon>Propionibacteriaceae</taxon>
        <taxon>Microlunatus</taxon>
    </lineage>
</organism>
<evidence type="ECO:0000256" key="4">
    <source>
        <dbReference type="ARBA" id="ARBA00022989"/>
    </source>
</evidence>
<keyword evidence="5 6" id="KW-0472">Membrane</keyword>
<proteinExistence type="inferred from homology"/>
<reference evidence="8 9" key="1">
    <citation type="submission" date="2020-07" db="EMBL/GenBank/DDBJ databases">
        <title>Sequencing the genomes of 1000 actinobacteria strains.</title>
        <authorList>
            <person name="Klenk H.-P."/>
        </authorList>
    </citation>
    <scope>NUCLEOTIDE SEQUENCE [LARGE SCALE GENOMIC DNA]</scope>
    <source>
        <strain evidence="8 9">DSM 22083</strain>
    </source>
</reference>
<comment type="subcellular location">
    <subcellularLocation>
        <location evidence="1">Membrane</location>
        <topology evidence="1">Multi-pass membrane protein</topology>
    </subcellularLocation>
</comment>
<evidence type="ECO:0000256" key="3">
    <source>
        <dbReference type="ARBA" id="ARBA00022692"/>
    </source>
</evidence>
<dbReference type="EMBL" id="JACCBU010000001">
    <property type="protein sequence ID" value="NYE68950.1"/>
    <property type="molecule type" value="Genomic_DNA"/>
</dbReference>
<accession>A0A7Y9I2P4</accession>
<evidence type="ECO:0000313" key="9">
    <source>
        <dbReference type="Proteomes" id="UP000569914"/>
    </source>
</evidence>
<feature type="transmembrane region" description="Helical" evidence="6">
    <location>
        <begin position="6"/>
        <end position="33"/>
    </location>
</feature>
<keyword evidence="4 6" id="KW-1133">Transmembrane helix</keyword>
<gene>
    <name evidence="8" type="ORF">BKA15_000279</name>
</gene>
<dbReference type="InterPro" id="IPR051790">
    <property type="entry name" value="Cytochrome_c-biogenesis_DsbD"/>
</dbReference>
<feature type="transmembrane region" description="Helical" evidence="6">
    <location>
        <begin position="117"/>
        <end position="147"/>
    </location>
</feature>
<evidence type="ECO:0000259" key="7">
    <source>
        <dbReference type="Pfam" id="PF02683"/>
    </source>
</evidence>
<evidence type="ECO:0000256" key="5">
    <source>
        <dbReference type="ARBA" id="ARBA00023136"/>
    </source>
</evidence>
<evidence type="ECO:0000313" key="8">
    <source>
        <dbReference type="EMBL" id="NYE68950.1"/>
    </source>
</evidence>
<feature type="domain" description="Cytochrome C biogenesis protein transmembrane" evidence="7">
    <location>
        <begin position="6"/>
        <end position="182"/>
    </location>
</feature>
<dbReference type="RefSeq" id="WP_102209895.1">
    <property type="nucleotide sequence ID" value="NZ_JACCBU010000001.1"/>
</dbReference>
<comment type="similarity">
    <text evidence="2">Belongs to the DsbD family.</text>
</comment>